<evidence type="ECO:0000259" key="3">
    <source>
        <dbReference type="Pfam" id="PF04773"/>
    </source>
</evidence>
<name>A0ABQ6BKZ8_9CAUL</name>
<evidence type="ECO:0000313" key="4">
    <source>
        <dbReference type="EMBL" id="GLS02142.1"/>
    </source>
</evidence>
<gene>
    <name evidence="4" type="ORF">GCM10007859_21630</name>
</gene>
<proteinExistence type="predicted"/>
<evidence type="ECO:0000313" key="5">
    <source>
        <dbReference type="Proteomes" id="UP001156921"/>
    </source>
</evidence>
<comment type="caution">
    <text evidence="4">The sequence shown here is derived from an EMBL/GenBank/DDBJ whole genome shotgun (WGS) entry which is preliminary data.</text>
</comment>
<dbReference type="EMBL" id="BSOY01000053">
    <property type="protein sequence ID" value="GLS02142.1"/>
    <property type="molecule type" value="Genomic_DNA"/>
</dbReference>
<reference evidence="5" key="1">
    <citation type="journal article" date="2019" name="Int. J. Syst. Evol. Microbiol.">
        <title>The Global Catalogue of Microorganisms (GCM) 10K type strain sequencing project: providing services to taxonomists for standard genome sequencing and annotation.</title>
        <authorList>
            <consortium name="The Broad Institute Genomics Platform"/>
            <consortium name="The Broad Institute Genome Sequencing Center for Infectious Disease"/>
            <person name="Wu L."/>
            <person name="Ma J."/>
        </authorList>
    </citation>
    <scope>NUCLEOTIDE SEQUENCE [LARGE SCALE GENOMIC DNA]</scope>
    <source>
        <strain evidence="5">NBRC 110107</strain>
    </source>
</reference>
<keyword evidence="5" id="KW-1185">Reference proteome</keyword>
<dbReference type="RefSeq" id="WP_284223017.1">
    <property type="nucleotide sequence ID" value="NZ_BSOY01000053.1"/>
</dbReference>
<feature type="chain" id="PRO_5046341554" description="FecR protein domain-containing protein" evidence="2">
    <location>
        <begin position="26"/>
        <end position="305"/>
    </location>
</feature>
<dbReference type="Proteomes" id="UP001156921">
    <property type="component" value="Unassembled WGS sequence"/>
</dbReference>
<sequence>MNPVHTFVAAAALACALSAAAVAQAQEAVGVNAAIRNSVRTQPVGESALRPAALRGQVRTGDVFVSGAQSQLQILLRDQSIFTVGSNARVTIDRFVIDTDRGAGGASASVARGAFRFVSGRGGARSGAVRTPVSSIGVRGTVVEAVVGPDALFVLEGHPGLPAFSGSPDDATLIVLRGPGPRGGGFDTPGAIDVTSGGSTFTLERPGLAMFAWAGGTFGPFELSDEASARLSALLRAAPTSNTDSSPGDVLSAGLESGDAATFGARGPDGPDAIEPSVGCESRGPNQSPNSPGGGCNNAPPNPVP</sequence>
<evidence type="ECO:0000256" key="2">
    <source>
        <dbReference type="SAM" id="SignalP"/>
    </source>
</evidence>
<feature type="domain" description="FecR protein" evidence="3">
    <location>
        <begin position="63"/>
        <end position="145"/>
    </location>
</feature>
<organism evidence="4 5">
    <name type="scientific">Brevundimonas denitrificans</name>
    <dbReference type="NCBI Taxonomy" id="1443434"/>
    <lineage>
        <taxon>Bacteria</taxon>
        <taxon>Pseudomonadati</taxon>
        <taxon>Pseudomonadota</taxon>
        <taxon>Alphaproteobacteria</taxon>
        <taxon>Caulobacterales</taxon>
        <taxon>Caulobacteraceae</taxon>
        <taxon>Brevundimonas</taxon>
    </lineage>
</organism>
<feature type="region of interest" description="Disordered" evidence="1">
    <location>
        <begin position="239"/>
        <end position="305"/>
    </location>
</feature>
<evidence type="ECO:0000256" key="1">
    <source>
        <dbReference type="SAM" id="MobiDB-lite"/>
    </source>
</evidence>
<dbReference type="Pfam" id="PF04773">
    <property type="entry name" value="FecR"/>
    <property type="match status" value="1"/>
</dbReference>
<accession>A0ABQ6BKZ8</accession>
<keyword evidence="2" id="KW-0732">Signal</keyword>
<protein>
    <recommendedName>
        <fullName evidence="3">FecR protein domain-containing protein</fullName>
    </recommendedName>
</protein>
<feature type="signal peptide" evidence="2">
    <location>
        <begin position="1"/>
        <end position="25"/>
    </location>
</feature>
<dbReference type="InterPro" id="IPR006860">
    <property type="entry name" value="FecR"/>
</dbReference>